<evidence type="ECO:0000256" key="1">
    <source>
        <dbReference type="ARBA" id="ARBA00000085"/>
    </source>
</evidence>
<feature type="domain" description="Histidine kinase" evidence="13">
    <location>
        <begin position="465"/>
        <end position="682"/>
    </location>
</feature>
<dbReference type="SMART" id="SM00028">
    <property type="entry name" value="TPR"/>
    <property type="match status" value="8"/>
</dbReference>
<evidence type="ECO:0000256" key="6">
    <source>
        <dbReference type="ARBA" id="ARBA00022679"/>
    </source>
</evidence>
<evidence type="ECO:0000256" key="3">
    <source>
        <dbReference type="ARBA" id="ARBA00012438"/>
    </source>
</evidence>
<dbReference type="CDD" id="cd00082">
    <property type="entry name" value="HisKA"/>
    <property type="match status" value="1"/>
</dbReference>
<dbReference type="Pfam" id="PF13424">
    <property type="entry name" value="TPR_12"/>
    <property type="match status" value="2"/>
</dbReference>
<evidence type="ECO:0000256" key="8">
    <source>
        <dbReference type="ARBA" id="ARBA00022777"/>
    </source>
</evidence>
<name>A0A3B0U5A2_9ZZZZ</name>
<comment type="subcellular location">
    <subcellularLocation>
        <location evidence="2">Cell membrane</location>
    </subcellularLocation>
</comment>
<keyword evidence="9" id="KW-0067">ATP-binding</keyword>
<evidence type="ECO:0000256" key="12">
    <source>
        <dbReference type="SAM" id="Phobius"/>
    </source>
</evidence>
<dbReference type="InterPro" id="IPR036097">
    <property type="entry name" value="HisK_dim/P_sf"/>
</dbReference>
<keyword evidence="5" id="KW-0597">Phosphoprotein</keyword>
<dbReference type="Gene3D" id="1.25.40.10">
    <property type="entry name" value="Tetratricopeptide repeat domain"/>
    <property type="match status" value="2"/>
</dbReference>
<dbReference type="PRINTS" id="PR00344">
    <property type="entry name" value="BCTRLSENSOR"/>
</dbReference>
<dbReference type="SUPFAM" id="SSF47384">
    <property type="entry name" value="Homodimeric domain of signal transducing histidine kinase"/>
    <property type="match status" value="1"/>
</dbReference>
<evidence type="ECO:0000256" key="5">
    <source>
        <dbReference type="ARBA" id="ARBA00022553"/>
    </source>
</evidence>
<dbReference type="Pfam" id="PF02518">
    <property type="entry name" value="HATPase_c"/>
    <property type="match status" value="1"/>
</dbReference>
<proteinExistence type="predicted"/>
<evidence type="ECO:0000256" key="11">
    <source>
        <dbReference type="ARBA" id="ARBA00023136"/>
    </source>
</evidence>
<dbReference type="InterPro" id="IPR050736">
    <property type="entry name" value="Sensor_HK_Regulatory"/>
</dbReference>
<feature type="transmembrane region" description="Helical" evidence="12">
    <location>
        <begin position="399"/>
        <end position="418"/>
    </location>
</feature>
<dbReference type="CDD" id="cd00075">
    <property type="entry name" value="HATPase"/>
    <property type="match status" value="1"/>
</dbReference>
<dbReference type="PANTHER" id="PTHR43711:SF1">
    <property type="entry name" value="HISTIDINE KINASE 1"/>
    <property type="match status" value="1"/>
</dbReference>
<dbReference type="Gene3D" id="1.10.287.130">
    <property type="match status" value="1"/>
</dbReference>
<keyword evidence="12" id="KW-1133">Transmembrane helix</keyword>
<dbReference type="Pfam" id="PF13181">
    <property type="entry name" value="TPR_8"/>
    <property type="match status" value="1"/>
</dbReference>
<dbReference type="InterPro" id="IPR004358">
    <property type="entry name" value="Sig_transdc_His_kin-like_C"/>
</dbReference>
<organism evidence="14">
    <name type="scientific">hydrothermal vent metagenome</name>
    <dbReference type="NCBI Taxonomy" id="652676"/>
    <lineage>
        <taxon>unclassified sequences</taxon>
        <taxon>metagenomes</taxon>
        <taxon>ecological metagenomes</taxon>
    </lineage>
</organism>
<keyword evidence="8" id="KW-0418">Kinase</keyword>
<dbReference type="Pfam" id="PF00512">
    <property type="entry name" value="HisKA"/>
    <property type="match status" value="1"/>
</dbReference>
<dbReference type="InterPro" id="IPR003594">
    <property type="entry name" value="HATPase_dom"/>
</dbReference>
<dbReference type="PROSITE" id="PS50109">
    <property type="entry name" value="HIS_KIN"/>
    <property type="match status" value="1"/>
</dbReference>
<dbReference type="GO" id="GO:0005524">
    <property type="term" value="F:ATP binding"/>
    <property type="evidence" value="ECO:0007669"/>
    <property type="project" value="UniProtKB-KW"/>
</dbReference>
<dbReference type="InterPro" id="IPR019734">
    <property type="entry name" value="TPR_rpt"/>
</dbReference>
<accession>A0A3B0U5A2</accession>
<dbReference type="PANTHER" id="PTHR43711">
    <property type="entry name" value="TWO-COMPONENT HISTIDINE KINASE"/>
    <property type="match status" value="1"/>
</dbReference>
<reference evidence="14" key="1">
    <citation type="submission" date="2018-06" db="EMBL/GenBank/DDBJ databases">
        <authorList>
            <person name="Zhirakovskaya E."/>
        </authorList>
    </citation>
    <scope>NUCLEOTIDE SEQUENCE</scope>
</reference>
<evidence type="ECO:0000259" key="13">
    <source>
        <dbReference type="PROSITE" id="PS50109"/>
    </source>
</evidence>
<dbReference type="GO" id="GO:0005886">
    <property type="term" value="C:plasma membrane"/>
    <property type="evidence" value="ECO:0007669"/>
    <property type="project" value="UniProtKB-SubCell"/>
</dbReference>
<dbReference type="SMART" id="SM00388">
    <property type="entry name" value="HisKA"/>
    <property type="match status" value="1"/>
</dbReference>
<evidence type="ECO:0000256" key="10">
    <source>
        <dbReference type="ARBA" id="ARBA00023012"/>
    </source>
</evidence>
<sequence length="682" mass="77323">MKQKFFFIGFILLLLATSVIGQSKKDSLISKIIDAENDSIKLGLLTDIGDIYYDTNADSAIHYYKQAIILAEKLNGRRTIAECYISTGQCFEEKNLYKQSLDFFFKALNLYNGLDDKDGLSVAYNNIGDSYSLLNSLAKALENYTRALSLYRELGDKDKISTVFIDIGNIYYTREMYSKAKSYYSEALKICEELDDKAGISICKINIGNVLSDQGRLDESIDYYKEALKTERHLGSKEGIASVFNNIGDTYISKGEYSRAMYYLFKSLGIAEEINDSELISLACLNISTAKIKQKKYNEAITFANRSLKLAKQIGNLSYQAENFSNLATAYEKLENYSKAYESHKLSDQLNDSILNKEEHKRFEQLDALYQLEKNQQEINTLTQDKEFKEKQLGYQRSIISGLIIGGAIFLLLFFLLFRQQKAKSKALKILSAQKEEIQKMHDEIEIQRDYLNELNATKDKFFSIMAHDLKNPFNSIAGFSDLMIENFNDLNEDENRRFLKLIKNASSQALSLLQNLLLWARSQTGSLEFQPTEVNIKERIIDTVSLIEIQAAKKNIKIQTEFISECYIKVDVNMLDTILRNLLSNAVKYTNTNGKVTVTVNSSNNHCEISVKDNGIGISKKDIDKLFRIESKFSSMGTANEQGSGLGLILCKDFVNRHGGEIYAKGEPGKGSEFTFTLPKA</sequence>
<dbReference type="InterPro" id="IPR011990">
    <property type="entry name" value="TPR-like_helical_dom_sf"/>
</dbReference>
<evidence type="ECO:0000256" key="9">
    <source>
        <dbReference type="ARBA" id="ARBA00022840"/>
    </source>
</evidence>
<dbReference type="SUPFAM" id="SSF48452">
    <property type="entry name" value="TPR-like"/>
    <property type="match status" value="2"/>
</dbReference>
<keyword evidence="10" id="KW-0902">Two-component regulatory system</keyword>
<dbReference type="PROSITE" id="PS50005">
    <property type="entry name" value="TPR"/>
    <property type="match status" value="3"/>
</dbReference>
<keyword evidence="11 12" id="KW-0472">Membrane</keyword>
<evidence type="ECO:0000256" key="7">
    <source>
        <dbReference type="ARBA" id="ARBA00022741"/>
    </source>
</evidence>
<dbReference type="EMBL" id="UOEP01000198">
    <property type="protein sequence ID" value="VAW23553.1"/>
    <property type="molecule type" value="Genomic_DNA"/>
</dbReference>
<keyword evidence="12" id="KW-0812">Transmembrane</keyword>
<dbReference type="EC" id="2.7.13.3" evidence="3"/>
<gene>
    <name evidence="14" type="ORF">MNBD_BACTEROID01-2591</name>
</gene>
<dbReference type="SUPFAM" id="SSF55874">
    <property type="entry name" value="ATPase domain of HSP90 chaperone/DNA topoisomerase II/histidine kinase"/>
    <property type="match status" value="1"/>
</dbReference>
<protein>
    <recommendedName>
        <fullName evidence="3">histidine kinase</fullName>
        <ecNumber evidence="3">2.7.13.3</ecNumber>
    </recommendedName>
</protein>
<keyword evidence="6" id="KW-0808">Transferase</keyword>
<dbReference type="InterPro" id="IPR036890">
    <property type="entry name" value="HATPase_C_sf"/>
</dbReference>
<dbReference type="Gene3D" id="3.30.565.10">
    <property type="entry name" value="Histidine kinase-like ATPase, C-terminal domain"/>
    <property type="match status" value="1"/>
</dbReference>
<dbReference type="AlphaFoldDB" id="A0A3B0U5A2"/>
<dbReference type="GO" id="GO:0000155">
    <property type="term" value="F:phosphorelay sensor kinase activity"/>
    <property type="evidence" value="ECO:0007669"/>
    <property type="project" value="InterPro"/>
</dbReference>
<evidence type="ECO:0000256" key="4">
    <source>
        <dbReference type="ARBA" id="ARBA00022475"/>
    </source>
</evidence>
<evidence type="ECO:0000256" key="2">
    <source>
        <dbReference type="ARBA" id="ARBA00004236"/>
    </source>
</evidence>
<comment type="catalytic activity">
    <reaction evidence="1">
        <text>ATP + protein L-histidine = ADP + protein N-phospho-L-histidine.</text>
        <dbReference type="EC" id="2.7.13.3"/>
    </reaction>
</comment>
<evidence type="ECO:0000313" key="14">
    <source>
        <dbReference type="EMBL" id="VAW23553.1"/>
    </source>
</evidence>
<dbReference type="SMART" id="SM00387">
    <property type="entry name" value="HATPase_c"/>
    <property type="match status" value="1"/>
</dbReference>
<dbReference type="InterPro" id="IPR003661">
    <property type="entry name" value="HisK_dim/P_dom"/>
</dbReference>
<keyword evidence="7" id="KW-0547">Nucleotide-binding</keyword>
<dbReference type="FunFam" id="3.30.565.10:FF:000023">
    <property type="entry name" value="PAS domain-containing sensor histidine kinase"/>
    <property type="match status" value="1"/>
</dbReference>
<dbReference type="InterPro" id="IPR005467">
    <property type="entry name" value="His_kinase_dom"/>
</dbReference>
<keyword evidence="4" id="KW-1003">Cell membrane</keyword>